<proteinExistence type="predicted"/>
<accession>A0AAD2E9K9</accession>
<reference evidence="1" key="1">
    <citation type="submission" date="2023-05" db="EMBL/GenBank/DDBJ databases">
        <authorList>
            <person name="Huff M."/>
        </authorList>
    </citation>
    <scope>NUCLEOTIDE SEQUENCE</scope>
</reference>
<name>A0AAD2E9K9_9LAMI</name>
<evidence type="ECO:0000313" key="2">
    <source>
        <dbReference type="Proteomes" id="UP000834106"/>
    </source>
</evidence>
<dbReference type="PANTHER" id="PTHR31052">
    <property type="entry name" value="COBRA-LIKE PROTEIN 7"/>
    <property type="match status" value="1"/>
</dbReference>
<gene>
    <name evidence="1" type="ORF">FPE_LOCUS31327</name>
</gene>
<dbReference type="PANTHER" id="PTHR31052:SF12">
    <property type="entry name" value="COBRA-LIKE PROTEIN 7"/>
    <property type="match status" value="1"/>
</dbReference>
<sequence length="99" mass="10937">MADFEKSDLVFLLFVFAPPFGKHKTTTTINHHQSLLQKKRDDFPAAVGNGTSIAGYHQKDLMTSVNTGDLTQIQVEIELTGTQFGIKPLGYPMPKTSNL</sequence>
<organism evidence="1 2">
    <name type="scientific">Fraxinus pennsylvanica</name>
    <dbReference type="NCBI Taxonomy" id="56036"/>
    <lineage>
        <taxon>Eukaryota</taxon>
        <taxon>Viridiplantae</taxon>
        <taxon>Streptophyta</taxon>
        <taxon>Embryophyta</taxon>
        <taxon>Tracheophyta</taxon>
        <taxon>Spermatophyta</taxon>
        <taxon>Magnoliopsida</taxon>
        <taxon>eudicotyledons</taxon>
        <taxon>Gunneridae</taxon>
        <taxon>Pentapetalae</taxon>
        <taxon>asterids</taxon>
        <taxon>lamiids</taxon>
        <taxon>Lamiales</taxon>
        <taxon>Oleaceae</taxon>
        <taxon>Oleeae</taxon>
        <taxon>Fraxinus</taxon>
    </lineage>
</organism>
<keyword evidence="2" id="KW-1185">Reference proteome</keyword>
<dbReference type="AlphaFoldDB" id="A0AAD2E9K9"/>
<dbReference type="EMBL" id="OU503055">
    <property type="protein sequence ID" value="CAI9783897.1"/>
    <property type="molecule type" value="Genomic_DNA"/>
</dbReference>
<dbReference type="Proteomes" id="UP000834106">
    <property type="component" value="Chromosome 20"/>
</dbReference>
<protein>
    <submittedName>
        <fullName evidence="1">Uncharacterized protein</fullName>
    </submittedName>
</protein>
<evidence type="ECO:0000313" key="1">
    <source>
        <dbReference type="EMBL" id="CAI9783897.1"/>
    </source>
</evidence>